<dbReference type="PANTHER" id="PTHR35039">
    <property type="entry name" value="3-KETO-L-GULONATE-6-PHOSPHATE DECARBOXYLASE SGBH-RELATED"/>
    <property type="match status" value="1"/>
</dbReference>
<reference evidence="4" key="1">
    <citation type="journal article" date="2020" name="bioRxiv">
        <title>A rank-normalized archaeal taxonomy based on genome phylogeny resolves widespread incomplete and uneven classifications.</title>
        <authorList>
            <person name="Rinke C."/>
            <person name="Chuvochina M."/>
            <person name="Mussig A.J."/>
            <person name="Chaumeil P.-A."/>
            <person name="Waite D.W."/>
            <person name="Whitman W.B."/>
            <person name="Parks D.H."/>
            <person name="Hugenholtz P."/>
        </authorList>
    </citation>
    <scope>NUCLEOTIDE SEQUENCE</scope>
    <source>
        <strain evidence="4">UBA8853</strain>
    </source>
</reference>
<dbReference type="Gene3D" id="3.20.20.70">
    <property type="entry name" value="Aldolase class I"/>
    <property type="match status" value="1"/>
</dbReference>
<dbReference type="GeneID" id="1477456"/>
<dbReference type="GO" id="GO:0019854">
    <property type="term" value="P:L-ascorbic acid catabolic process"/>
    <property type="evidence" value="ECO:0007669"/>
    <property type="project" value="TreeGrafter"/>
</dbReference>
<name>A0A832TAS7_9EURY</name>
<sequence length="326" mass="35141">MLTQVALDLTSLPKAIEIAEASVEAGIHVLEVGTPLIKAEGSRAIERLAEEFPERPIVADTKTMDVGALEAELSIKHGANLGCVLGAAPEETIRSFVTRAHELCAGALVDTIGVNPVDVLSKLKGLEEFPDYLLLHAAIDEPITGEELLHKFGVDRCPARTAVAGGLTPRKIEELDGVDLVIVGGYITSSEDPVKAAEAVVEAAGVEPYDFRPDEDQREALLGIRKHSTVGIVVKDSERVSEVLNAAIRLVEWVRNEPSLRTVGDDDSDLVPKFEGDGRDLTLILGAEEFDREDLESIAKESVKTILVAEEHVLKLYGVAEAVYEI</sequence>
<dbReference type="InterPro" id="IPR041710">
    <property type="entry name" value="HPS/KGPDC"/>
</dbReference>
<dbReference type="AlphaFoldDB" id="A0A832TAS7"/>
<dbReference type="InterPro" id="IPR011060">
    <property type="entry name" value="RibuloseP-bd_barrel"/>
</dbReference>
<dbReference type="InterPro" id="IPR001754">
    <property type="entry name" value="OMPdeCOase_dom"/>
</dbReference>
<dbReference type="Pfam" id="PF00215">
    <property type="entry name" value="OMPdecase"/>
    <property type="match status" value="1"/>
</dbReference>
<evidence type="ECO:0000259" key="3">
    <source>
        <dbReference type="SMART" id="SM00934"/>
    </source>
</evidence>
<dbReference type="RefSeq" id="WP_011018525.1">
    <property type="nucleotide sequence ID" value="NZ_DUJS01000004.1"/>
</dbReference>
<dbReference type="PANTHER" id="PTHR35039:SF3">
    <property type="entry name" value="3-KETO-L-GULONATE-6-PHOSPHATE DECARBOXYLASE SGBH-RELATED"/>
    <property type="match status" value="1"/>
</dbReference>
<dbReference type="CDD" id="cd04726">
    <property type="entry name" value="KGPDC_HPS"/>
    <property type="match status" value="1"/>
</dbReference>
<dbReference type="Proteomes" id="UP000619545">
    <property type="component" value="Unassembled WGS sequence"/>
</dbReference>
<feature type="domain" description="Orotidine 5'-phosphate decarboxylase" evidence="3">
    <location>
        <begin position="2"/>
        <end position="200"/>
    </location>
</feature>
<evidence type="ECO:0000313" key="5">
    <source>
        <dbReference type="Proteomes" id="UP000619545"/>
    </source>
</evidence>
<organism evidence="4 5">
    <name type="scientific">Methanopyrus kandleri</name>
    <dbReference type="NCBI Taxonomy" id="2320"/>
    <lineage>
        <taxon>Archaea</taxon>
        <taxon>Methanobacteriati</taxon>
        <taxon>Methanobacteriota</taxon>
        <taxon>Methanomada group</taxon>
        <taxon>Methanopyri</taxon>
        <taxon>Methanopyrales</taxon>
        <taxon>Methanopyraceae</taxon>
        <taxon>Methanopyrus</taxon>
    </lineage>
</organism>
<evidence type="ECO:0000256" key="2">
    <source>
        <dbReference type="ARBA" id="ARBA00023277"/>
    </source>
</evidence>
<keyword evidence="1" id="KW-0456">Lyase</keyword>
<proteinExistence type="predicted"/>
<keyword evidence="2" id="KW-0119">Carbohydrate metabolism</keyword>
<comment type="caution">
    <text evidence="4">The sequence shown here is derived from an EMBL/GenBank/DDBJ whole genome shotgun (WGS) entry which is preliminary data.</text>
</comment>
<dbReference type="EMBL" id="DUJS01000004">
    <property type="protein sequence ID" value="HII70706.1"/>
    <property type="molecule type" value="Genomic_DNA"/>
</dbReference>
<dbReference type="GO" id="GO:0033982">
    <property type="term" value="F:3-dehydro-L-gulonate-6-phosphate decarboxylase activity"/>
    <property type="evidence" value="ECO:0007669"/>
    <property type="project" value="TreeGrafter"/>
</dbReference>
<evidence type="ECO:0000313" key="4">
    <source>
        <dbReference type="EMBL" id="HII70706.1"/>
    </source>
</evidence>
<dbReference type="SUPFAM" id="SSF51366">
    <property type="entry name" value="Ribulose-phoshate binding barrel"/>
    <property type="match status" value="1"/>
</dbReference>
<accession>A0A832TAS7</accession>
<dbReference type="SMART" id="SM00934">
    <property type="entry name" value="OMPdecase"/>
    <property type="match status" value="1"/>
</dbReference>
<dbReference type="InterPro" id="IPR013785">
    <property type="entry name" value="Aldolase_TIM"/>
</dbReference>
<dbReference type="GO" id="GO:0004590">
    <property type="term" value="F:orotidine-5'-phosphate decarboxylase activity"/>
    <property type="evidence" value="ECO:0007669"/>
    <property type="project" value="InterPro"/>
</dbReference>
<protein>
    <recommendedName>
        <fullName evidence="3">Orotidine 5'-phosphate decarboxylase domain-containing protein</fullName>
    </recommendedName>
</protein>
<evidence type="ECO:0000256" key="1">
    <source>
        <dbReference type="ARBA" id="ARBA00023239"/>
    </source>
</evidence>
<dbReference type="GO" id="GO:0006207">
    <property type="term" value="P:'de novo' pyrimidine nucleobase biosynthetic process"/>
    <property type="evidence" value="ECO:0007669"/>
    <property type="project" value="InterPro"/>
</dbReference>
<gene>
    <name evidence="4" type="ORF">HA336_05685</name>
</gene>